<dbReference type="GO" id="GO:0030313">
    <property type="term" value="C:cell envelope"/>
    <property type="evidence" value="ECO:0007669"/>
    <property type="project" value="UniProtKB-SubCell"/>
</dbReference>
<evidence type="ECO:0000256" key="13">
    <source>
        <dbReference type="PIRSR" id="PIRSR000310-1"/>
    </source>
</evidence>
<evidence type="ECO:0000256" key="11">
    <source>
        <dbReference type="ARBA" id="ARBA00023014"/>
    </source>
</evidence>
<dbReference type="PRINTS" id="PR00614">
    <property type="entry name" value="NIHGNASESMLL"/>
</dbReference>
<dbReference type="Pfam" id="PF14720">
    <property type="entry name" value="NiFe_hyd_SSU_C"/>
    <property type="match status" value="1"/>
</dbReference>
<feature type="binding site" evidence="13">
    <location>
        <position position="228"/>
    </location>
    <ligand>
        <name>[4Fe-4S] cluster</name>
        <dbReference type="ChEBI" id="CHEBI:49883"/>
        <label>2</label>
    </ligand>
</feature>
<evidence type="ECO:0000256" key="6">
    <source>
        <dbReference type="ARBA" id="ARBA00022485"/>
    </source>
</evidence>
<dbReference type="GO" id="GO:0044569">
    <property type="term" value="C:[Ni-Fe] hydrogenase complex"/>
    <property type="evidence" value="ECO:0007669"/>
    <property type="project" value="TreeGrafter"/>
</dbReference>
<comment type="subunit">
    <text evidence="5">Heterodimer of a large and a small subunit.</text>
</comment>
<evidence type="ECO:0000256" key="1">
    <source>
        <dbReference type="ARBA" id="ARBA00001927"/>
    </source>
</evidence>
<feature type="binding site" evidence="13">
    <location>
        <position position="162"/>
    </location>
    <ligand>
        <name>[4Fe-4S] cluster</name>
        <dbReference type="ChEBI" id="CHEBI:49883"/>
        <label>1</label>
    </ligand>
</feature>
<keyword evidence="7 13" id="KW-0479">Metal-binding</keyword>
<feature type="binding site" evidence="13">
    <location>
        <position position="29"/>
    </location>
    <ligand>
        <name>[4Fe-4S] cluster</name>
        <dbReference type="ChEBI" id="CHEBI:49883"/>
        <label>1</label>
    </ligand>
</feature>
<feature type="domain" description="NADH:ubiquinone oxidoreductase-like 20kDa subunit" evidence="14">
    <location>
        <begin position="29"/>
        <end position="176"/>
    </location>
</feature>
<evidence type="ECO:0000313" key="17">
    <source>
        <dbReference type="Proteomes" id="UP000677305"/>
    </source>
</evidence>
<dbReference type="Gene3D" id="3.40.50.700">
    <property type="entry name" value="NADH:ubiquinone oxidoreductase-like, 20kDa subunit"/>
    <property type="match status" value="1"/>
</dbReference>
<dbReference type="GO" id="GO:0009055">
    <property type="term" value="F:electron transfer activity"/>
    <property type="evidence" value="ECO:0007669"/>
    <property type="project" value="TreeGrafter"/>
</dbReference>
<evidence type="ECO:0000256" key="3">
    <source>
        <dbReference type="ARBA" id="ARBA00004196"/>
    </source>
</evidence>
<feature type="binding site" evidence="13">
    <location>
        <position position="237"/>
    </location>
    <ligand>
        <name>[3Fe-4S] cluster</name>
        <dbReference type="ChEBI" id="CHEBI:21137"/>
    </ligand>
</feature>
<proteinExistence type="inferred from homology"/>
<dbReference type="Pfam" id="PF01058">
    <property type="entry name" value="Oxidored_q6"/>
    <property type="match status" value="1"/>
</dbReference>
<evidence type="ECO:0000313" key="16">
    <source>
        <dbReference type="EMBL" id="QUH31369.1"/>
    </source>
</evidence>
<keyword evidence="11 13" id="KW-0411">Iron-sulfur</keyword>
<evidence type="ECO:0000256" key="7">
    <source>
        <dbReference type="ARBA" id="ARBA00022723"/>
    </source>
</evidence>
<feature type="domain" description="Cytochrome-c3 hydrogenase C-terminal" evidence="15">
    <location>
        <begin position="194"/>
        <end position="271"/>
    </location>
</feature>
<evidence type="ECO:0000256" key="2">
    <source>
        <dbReference type="ARBA" id="ARBA00001966"/>
    </source>
</evidence>
<reference evidence="16 17" key="1">
    <citation type="submission" date="2020-07" db="EMBL/GenBank/DDBJ databases">
        <title>Vallitalea guaymasensis genome.</title>
        <authorList>
            <person name="Postec A."/>
        </authorList>
    </citation>
    <scope>NUCLEOTIDE SEQUENCE [LARGE SCALE GENOMIC DNA]</scope>
    <source>
        <strain evidence="16 17">Ra1766G1</strain>
    </source>
</reference>
<dbReference type="Gene3D" id="4.10.480.10">
    <property type="entry name" value="Cytochrome-c3 hydrogenase, C-terminal domain"/>
    <property type="match status" value="1"/>
</dbReference>
<dbReference type="GO" id="GO:0051538">
    <property type="term" value="F:3 iron, 4 sulfur cluster binding"/>
    <property type="evidence" value="ECO:0007669"/>
    <property type="project" value="UniProtKB-KW"/>
</dbReference>
<evidence type="ECO:0000259" key="15">
    <source>
        <dbReference type="Pfam" id="PF14720"/>
    </source>
</evidence>
<dbReference type="InterPro" id="IPR037148">
    <property type="entry name" value="NiFe-Hase_small_C_sf"/>
</dbReference>
<dbReference type="InterPro" id="IPR037024">
    <property type="entry name" value="NiFe_Hase_small_N_sf"/>
</dbReference>
<feature type="binding site" evidence="13">
    <location>
        <position position="256"/>
    </location>
    <ligand>
        <name>[3Fe-4S] cluster</name>
        <dbReference type="ChEBI" id="CHEBI:21137"/>
    </ligand>
</feature>
<dbReference type="GO" id="GO:0046872">
    <property type="term" value="F:metal ion binding"/>
    <property type="evidence" value="ECO:0007669"/>
    <property type="project" value="UniProtKB-KW"/>
</dbReference>
<name>A0A8J8MEI7_9FIRM</name>
<comment type="similarity">
    <text evidence="4">Belongs to the [NiFe]/[NiFeSe] hydrogenase small subunit family.</text>
</comment>
<evidence type="ECO:0000256" key="8">
    <source>
        <dbReference type="ARBA" id="ARBA00022729"/>
    </source>
</evidence>
<dbReference type="GO" id="GO:0051539">
    <property type="term" value="F:4 iron, 4 sulfur cluster binding"/>
    <property type="evidence" value="ECO:0007669"/>
    <property type="project" value="UniProtKB-KW"/>
</dbReference>
<sequence length="274" mass="30538">MARTLMDMVSEQKSQLNKINLIWLETTGCSGNIISLLNAYNPDAVYFLKEMVNLMYSNSLMAAEGEAAYEQFLKTLETEFVLVVEGAISTKDNGLYNVIARYKGQYITGMDAVKNAGEKAKYILAVGTCASYGGISAASPNLALCKPVKEFVEKEVIHLPGCPGNPDWITGTIAHLMLFGKPELDEQGRPIIFYGVTIHDRCPRRSYFDNKIFAKKLGDKECMFRLGCRGPVTKTDCPIRRWNNTDNWPIGANTPCIGCAQEGFPDKMEPFIRY</sequence>
<evidence type="ECO:0000256" key="12">
    <source>
        <dbReference type="ARBA" id="ARBA00023291"/>
    </source>
</evidence>
<keyword evidence="6 13" id="KW-0004">4Fe-4S</keyword>
<dbReference type="GO" id="GO:0016020">
    <property type="term" value="C:membrane"/>
    <property type="evidence" value="ECO:0007669"/>
    <property type="project" value="TreeGrafter"/>
</dbReference>
<dbReference type="GO" id="GO:0009061">
    <property type="term" value="P:anaerobic respiration"/>
    <property type="evidence" value="ECO:0007669"/>
    <property type="project" value="TreeGrafter"/>
</dbReference>
<evidence type="ECO:0000259" key="14">
    <source>
        <dbReference type="Pfam" id="PF01058"/>
    </source>
</evidence>
<accession>A0A8J8MEI7</accession>
<dbReference type="KEGG" id="vgu:HYG85_21545"/>
<keyword evidence="9" id="KW-0560">Oxidoreductase</keyword>
<dbReference type="Proteomes" id="UP000677305">
    <property type="component" value="Chromosome"/>
</dbReference>
<evidence type="ECO:0000256" key="9">
    <source>
        <dbReference type="ARBA" id="ARBA00023002"/>
    </source>
</evidence>
<dbReference type="PANTHER" id="PTHR30013:SF7">
    <property type="entry name" value="HYDROGENASE-2 SMALL CHAIN"/>
    <property type="match status" value="1"/>
</dbReference>
<feature type="binding site" evidence="13">
    <location>
        <position position="202"/>
    </location>
    <ligand>
        <name>[4Fe-4S] cluster</name>
        <dbReference type="ChEBI" id="CHEBI:49883"/>
        <label>2</label>
    </ligand>
</feature>
<keyword evidence="17" id="KW-1185">Reference proteome</keyword>
<dbReference type="InterPro" id="IPR006137">
    <property type="entry name" value="NADH_UbQ_OxRdtase-like_20kDa"/>
</dbReference>
<dbReference type="EMBL" id="CP058561">
    <property type="protein sequence ID" value="QUH31369.1"/>
    <property type="molecule type" value="Genomic_DNA"/>
</dbReference>
<feature type="binding site" evidence="13">
    <location>
        <position position="199"/>
    </location>
    <ligand>
        <name>[4Fe-4S] cluster</name>
        <dbReference type="ChEBI" id="CHEBI:49883"/>
        <label>2</label>
    </ligand>
</feature>
<keyword evidence="12 13" id="KW-0003">3Fe-4S</keyword>
<comment type="cofactor">
    <cofactor evidence="2">
        <name>[4Fe-4S] cluster</name>
        <dbReference type="ChEBI" id="CHEBI:49883"/>
    </cofactor>
</comment>
<dbReference type="GO" id="GO:0009375">
    <property type="term" value="C:ferredoxin hydrogenase complex"/>
    <property type="evidence" value="ECO:0007669"/>
    <property type="project" value="InterPro"/>
</dbReference>
<feature type="binding site" evidence="13">
    <location>
        <position position="222"/>
    </location>
    <ligand>
        <name>[4Fe-4S] cluster</name>
        <dbReference type="ChEBI" id="CHEBI:49883"/>
        <label>2</label>
    </ligand>
</feature>
<dbReference type="InterPro" id="IPR001821">
    <property type="entry name" value="NiFe_hydrogenase_ssu"/>
</dbReference>
<dbReference type="PIRSF" id="PIRSF000310">
    <property type="entry name" value="NiFe_hyd_ssu"/>
    <property type="match status" value="1"/>
</dbReference>
<evidence type="ECO:0000256" key="4">
    <source>
        <dbReference type="ARBA" id="ARBA00006605"/>
    </source>
</evidence>
<feature type="binding site" evidence="13">
    <location>
        <position position="259"/>
    </location>
    <ligand>
        <name>[3Fe-4S] cluster</name>
        <dbReference type="ChEBI" id="CHEBI:21137"/>
    </ligand>
</feature>
<dbReference type="GO" id="GO:0008901">
    <property type="term" value="F:ferredoxin hydrogenase activity"/>
    <property type="evidence" value="ECO:0007669"/>
    <property type="project" value="InterPro"/>
</dbReference>
<keyword evidence="10 13" id="KW-0408">Iron</keyword>
<organism evidence="16 17">
    <name type="scientific">Vallitalea guaymasensis</name>
    <dbReference type="NCBI Taxonomy" id="1185412"/>
    <lineage>
        <taxon>Bacteria</taxon>
        <taxon>Bacillati</taxon>
        <taxon>Bacillota</taxon>
        <taxon>Clostridia</taxon>
        <taxon>Lachnospirales</taxon>
        <taxon>Vallitaleaceae</taxon>
        <taxon>Vallitalea</taxon>
    </lineage>
</organism>
<comment type="cofactor">
    <cofactor evidence="1">
        <name>[3Fe-4S] cluster</name>
        <dbReference type="ChEBI" id="CHEBI:21137"/>
    </cofactor>
</comment>
<dbReference type="RefSeq" id="WP_212691415.1">
    <property type="nucleotide sequence ID" value="NZ_CP058561.1"/>
</dbReference>
<gene>
    <name evidence="16" type="ORF">HYG85_21545</name>
</gene>
<dbReference type="AlphaFoldDB" id="A0A8J8MEI7"/>
<evidence type="ECO:0000256" key="5">
    <source>
        <dbReference type="ARBA" id="ARBA00011771"/>
    </source>
</evidence>
<dbReference type="SUPFAM" id="SSF56770">
    <property type="entry name" value="HydA/Nqo6-like"/>
    <property type="match status" value="1"/>
</dbReference>
<dbReference type="PANTHER" id="PTHR30013">
    <property type="entry name" value="NIFE / NIFESE HYDROGENASE SMALL SUBUNIT FAMILY MEMBER"/>
    <property type="match status" value="1"/>
</dbReference>
<protein>
    <submittedName>
        <fullName evidence="16">Hydrogenase small subunit</fullName>
    </submittedName>
</protein>
<evidence type="ECO:0000256" key="10">
    <source>
        <dbReference type="ARBA" id="ARBA00023004"/>
    </source>
</evidence>
<dbReference type="InterPro" id="IPR027394">
    <property type="entry name" value="Cytochrome-c3_hydrogenase_C"/>
</dbReference>
<comment type="subcellular location">
    <subcellularLocation>
        <location evidence="3">Cell envelope</location>
    </subcellularLocation>
</comment>
<keyword evidence="8" id="KW-0732">Signal</keyword>
<feature type="binding site" evidence="13">
    <location>
        <position position="129"/>
    </location>
    <ligand>
        <name>[4Fe-4S] cluster</name>
        <dbReference type="ChEBI" id="CHEBI:49883"/>
        <label>1</label>
    </ligand>
</feature>
<dbReference type="NCBIfam" id="TIGR00391">
    <property type="entry name" value="hydA"/>
    <property type="match status" value="1"/>
</dbReference>